<feature type="active site" description="Charge relay system" evidence="6">
    <location>
        <position position="149"/>
    </location>
</feature>
<organism evidence="12 13">
    <name type="scientific">Terricaulis silvestris</name>
    <dbReference type="NCBI Taxonomy" id="2686094"/>
    <lineage>
        <taxon>Bacteria</taxon>
        <taxon>Pseudomonadati</taxon>
        <taxon>Pseudomonadota</taxon>
        <taxon>Alphaproteobacteria</taxon>
        <taxon>Caulobacterales</taxon>
        <taxon>Caulobacteraceae</taxon>
        <taxon>Terricaulis</taxon>
    </lineage>
</organism>
<keyword evidence="3" id="KW-0732">Signal</keyword>
<dbReference type="KEGG" id="tsv:DSM104635_00452"/>
<evidence type="ECO:0000256" key="3">
    <source>
        <dbReference type="ARBA" id="ARBA00022729"/>
    </source>
</evidence>
<evidence type="ECO:0000256" key="9">
    <source>
        <dbReference type="RuleBase" id="RU004296"/>
    </source>
</evidence>
<feature type="active site" description="Charge relay system" evidence="6">
    <location>
        <position position="190"/>
    </location>
</feature>
<dbReference type="CDD" id="cd00091">
    <property type="entry name" value="NUC"/>
    <property type="match status" value="1"/>
</dbReference>
<evidence type="ECO:0000313" key="12">
    <source>
        <dbReference type="EMBL" id="QGZ93640.1"/>
    </source>
</evidence>
<dbReference type="EMBL" id="CP047045">
    <property type="protein sequence ID" value="QGZ93640.1"/>
    <property type="molecule type" value="Genomic_DNA"/>
</dbReference>
<dbReference type="GO" id="GO:0004519">
    <property type="term" value="F:endonuclease activity"/>
    <property type="evidence" value="ECO:0007669"/>
    <property type="project" value="TreeGrafter"/>
</dbReference>
<dbReference type="InterPro" id="IPR020821">
    <property type="entry name" value="ENPP1-3/EXOG-like_nuc-like"/>
</dbReference>
<dbReference type="PANTHER" id="PTHR13966">
    <property type="entry name" value="ENDONUCLEASE RELATED"/>
    <property type="match status" value="1"/>
</dbReference>
<dbReference type="RefSeq" id="WP_158764640.1">
    <property type="nucleotide sequence ID" value="NZ_CP047045.1"/>
</dbReference>
<dbReference type="InterPro" id="IPR009003">
    <property type="entry name" value="Peptidase_S1_PA"/>
</dbReference>
<dbReference type="GO" id="GO:0003676">
    <property type="term" value="F:nucleic acid binding"/>
    <property type="evidence" value="ECO:0007669"/>
    <property type="project" value="InterPro"/>
</dbReference>
<dbReference type="Gene3D" id="3.40.570.10">
    <property type="entry name" value="Extracellular Endonuclease, subunit A"/>
    <property type="match status" value="1"/>
</dbReference>
<dbReference type="InterPro" id="IPR043504">
    <property type="entry name" value="Peptidase_S1_PA_chymotrypsin"/>
</dbReference>
<dbReference type="Pfam" id="PF13365">
    <property type="entry name" value="Trypsin_2"/>
    <property type="match status" value="1"/>
</dbReference>
<keyword evidence="4 9" id="KW-0378">Hydrolase</keyword>
<feature type="active site" description="Proton acceptor" evidence="7">
    <location>
        <position position="531"/>
    </location>
</feature>
<dbReference type="SMART" id="SM00477">
    <property type="entry name" value="NUC"/>
    <property type="match status" value="1"/>
</dbReference>
<proteinExistence type="inferred from homology"/>
<keyword evidence="13" id="KW-1185">Reference proteome</keyword>
<evidence type="ECO:0000259" key="10">
    <source>
        <dbReference type="SMART" id="SM00477"/>
    </source>
</evidence>
<accession>A0A6I6MGB7</accession>
<dbReference type="GO" id="GO:0006508">
    <property type="term" value="P:proteolysis"/>
    <property type="evidence" value="ECO:0007669"/>
    <property type="project" value="UniProtKB-KW"/>
</dbReference>
<feature type="active site" description="Charge relay system" evidence="6">
    <location>
        <position position="266"/>
    </location>
</feature>
<dbReference type="Proteomes" id="UP000431269">
    <property type="component" value="Chromosome"/>
</dbReference>
<feature type="domain" description="DNA/RNA non-specific endonuclease/pyrophosphatase/phosphodiesterase" evidence="11">
    <location>
        <begin position="467"/>
        <end position="683"/>
    </location>
</feature>
<sequence length="715" mass="77967">MADILDFDADDLIDIEIIEEAARRWDQSAAERERKTIALSEGRYHDVEPAGRLAKRLNHLAAKANIDRVGDAPMGLAAIIADGVTESELDDATYEQLLGETVDYLSARFLSEGARASRSVCRIRLRVDGRDKFGTGFLVGPGLLITNWHVLKQSRHADGAVAEFLYEDGAEAVQAALAPSRFFINDRALDFAVCALDADDDLSAFGWLPLIGQEGKISIGEPVNIIQHPRGLRKKIVVRENSLVHLPDAPLDFVAQYLADTEYGASGSPVFNDQWEVVALHHAGVPKRNGAGEWLARNGGVWRKGDAPSEIDWIANEGIRISRIVAALKAMALTGARAKLRNAIVAGAVAPRDTPASTRRGGMTLEEDAMAADDATFHTRANIGGVTLPITVTVTIGASAAAPSGAVAIASDDITSEAAVKPDENYAKRKGYNPTFLGAGAEAALPTPSNTIMNDVVQLEDGSHELKYHHFSVIMSRSRRLAFISAVNFHTKAKVRRARDASGPWYFDPRIDEALQAGNEYYADNPLDRGHLARRADSAWGATEQEARQANDDTFHWTNCAPQHEIFNQSSKATERGLLLWGNLENHIAAEAAADGKVSVFNGPVLARGDRKLDGFDLKLPKRYWKIVLYRSDGGLGAAAFLLTQSDLIADLQEEEFDPGDFAPFQVKVTEIERLTKLDFGDLWKCDPLEAPGAEENFIQPLERVVIRDLADIVV</sequence>
<dbReference type="PANTHER" id="PTHR13966:SF5">
    <property type="entry name" value="ENDONUCLEASE G, MITOCHONDRIAL"/>
    <property type="match status" value="1"/>
</dbReference>
<dbReference type="InterPro" id="IPR044925">
    <property type="entry name" value="His-Me_finger_sf"/>
</dbReference>
<evidence type="ECO:0000256" key="6">
    <source>
        <dbReference type="PIRSR" id="PIRSR608256-1"/>
    </source>
</evidence>
<evidence type="ECO:0000256" key="2">
    <source>
        <dbReference type="ARBA" id="ARBA00022670"/>
    </source>
</evidence>
<dbReference type="InterPro" id="IPR008256">
    <property type="entry name" value="Peptidase_S1B"/>
</dbReference>
<dbReference type="InterPro" id="IPR040255">
    <property type="entry name" value="Non-specific_endonuclease"/>
</dbReference>
<feature type="binding site" evidence="8">
    <location>
        <position position="568"/>
    </location>
    <ligand>
        <name>Mg(2+)</name>
        <dbReference type="ChEBI" id="CHEBI:18420"/>
        <note>catalytic</note>
    </ligand>
</feature>
<dbReference type="Gene3D" id="2.40.10.10">
    <property type="entry name" value="Trypsin-like serine proteases"/>
    <property type="match status" value="2"/>
</dbReference>
<reference evidence="13" key="1">
    <citation type="submission" date="2019-12" db="EMBL/GenBank/DDBJ databases">
        <title>Complete genome of Terracaulis silvestris 0127_4.</title>
        <authorList>
            <person name="Vieira S."/>
            <person name="Riedel T."/>
            <person name="Sproer C."/>
            <person name="Pascual J."/>
            <person name="Boedeker C."/>
            <person name="Overmann J."/>
        </authorList>
    </citation>
    <scope>NUCLEOTIDE SEQUENCE [LARGE SCALE GENOMIC DNA]</scope>
    <source>
        <strain evidence="13">0127_4</strain>
    </source>
</reference>
<dbReference type="GO" id="GO:0008236">
    <property type="term" value="F:serine-type peptidase activity"/>
    <property type="evidence" value="ECO:0007669"/>
    <property type="project" value="UniProtKB-KW"/>
</dbReference>
<feature type="domain" description="ENPP1-3/EXOG-like endonuclease/phosphodiesterase" evidence="10">
    <location>
        <begin position="468"/>
        <end position="687"/>
    </location>
</feature>
<dbReference type="GO" id="GO:0046872">
    <property type="term" value="F:metal ion binding"/>
    <property type="evidence" value="ECO:0007669"/>
    <property type="project" value="UniProtKB-KW"/>
</dbReference>
<evidence type="ECO:0000259" key="11">
    <source>
        <dbReference type="SMART" id="SM00892"/>
    </source>
</evidence>
<dbReference type="Pfam" id="PF01223">
    <property type="entry name" value="Endonuclease_NS"/>
    <property type="match status" value="1"/>
</dbReference>
<dbReference type="PRINTS" id="PR00839">
    <property type="entry name" value="V8PROTEASE"/>
</dbReference>
<evidence type="ECO:0000313" key="13">
    <source>
        <dbReference type="Proteomes" id="UP000431269"/>
    </source>
</evidence>
<evidence type="ECO:0000256" key="8">
    <source>
        <dbReference type="PIRSR" id="PIRSR640255-2"/>
    </source>
</evidence>
<dbReference type="InterPro" id="IPR044929">
    <property type="entry name" value="DNA/RNA_non-sp_Endonuclease_sf"/>
</dbReference>
<dbReference type="InterPro" id="IPR001604">
    <property type="entry name" value="Endo_G_ENPP1-like_dom"/>
</dbReference>
<dbReference type="SMART" id="SM00892">
    <property type="entry name" value="Endonuclease_NS"/>
    <property type="match status" value="1"/>
</dbReference>
<keyword evidence="5 9" id="KW-0720">Serine protease</keyword>
<evidence type="ECO:0000256" key="4">
    <source>
        <dbReference type="ARBA" id="ARBA00022801"/>
    </source>
</evidence>
<dbReference type="EC" id="3.4.21.-" evidence="9"/>
<evidence type="ECO:0000256" key="5">
    <source>
        <dbReference type="ARBA" id="ARBA00022825"/>
    </source>
</evidence>
<dbReference type="AlphaFoldDB" id="A0A6I6MGB7"/>
<gene>
    <name evidence="12" type="primary">nucA_1</name>
    <name evidence="12" type="ORF">DSM104635_00452</name>
</gene>
<evidence type="ECO:0000256" key="1">
    <source>
        <dbReference type="ARBA" id="ARBA00008764"/>
    </source>
</evidence>
<comment type="similarity">
    <text evidence="1 9">Belongs to the peptidase S1B family.</text>
</comment>
<protein>
    <recommendedName>
        <fullName evidence="9">Serine protease</fullName>
        <ecNumber evidence="9">3.4.21.-</ecNumber>
    </recommendedName>
</protein>
<evidence type="ECO:0000256" key="7">
    <source>
        <dbReference type="PIRSR" id="PIRSR640255-1"/>
    </source>
</evidence>
<keyword evidence="8" id="KW-0479">Metal-binding</keyword>
<name>A0A6I6MGB7_9CAUL</name>
<dbReference type="SUPFAM" id="SSF50494">
    <property type="entry name" value="Trypsin-like serine proteases"/>
    <property type="match status" value="1"/>
</dbReference>
<keyword evidence="2 9" id="KW-0645">Protease</keyword>
<dbReference type="SUPFAM" id="SSF54060">
    <property type="entry name" value="His-Me finger endonucleases"/>
    <property type="match status" value="1"/>
</dbReference>